<proteinExistence type="predicted"/>
<evidence type="ECO:0000313" key="2">
    <source>
        <dbReference type="Proteomes" id="UP000278419"/>
    </source>
</evidence>
<dbReference type="AlphaFoldDB" id="A0A3S4MFZ0"/>
<name>A0A3S4MFZ0_STRAP</name>
<dbReference type="RefSeq" id="WP_018543682.1">
    <property type="nucleotide sequence ID" value="NZ_AP018548.1"/>
</dbReference>
<gene>
    <name evidence="1" type="ORF">NCTC10713_01354</name>
</gene>
<dbReference type="GeneID" id="93963882"/>
<sequence>MLTDIIKKYDTEDGNEDGVIDVTIPDTLILKSISPLSDNEIIEKAKEFEKANIHKKIIFEKVSLAIRQLTDGKDTTSAINKLTDVEKQYNQKMASDYQLKILPDKDFSETLEETLTIPIKKMTYDNVSTYTYIIKEDYFTEYLNDSQFASNTVNGVKYIGFPSFVIKQKKGGNASLTYDTYDLRPDNVRVTSDSSNN</sequence>
<dbReference type="Proteomes" id="UP000278419">
    <property type="component" value="Chromosome"/>
</dbReference>
<protein>
    <submittedName>
        <fullName evidence="1">Uncharacterized protein</fullName>
    </submittedName>
</protein>
<organism evidence="1 2">
    <name type="scientific">Streptococcus anginosus</name>
    <dbReference type="NCBI Taxonomy" id="1328"/>
    <lineage>
        <taxon>Bacteria</taxon>
        <taxon>Bacillati</taxon>
        <taxon>Bacillota</taxon>
        <taxon>Bacilli</taxon>
        <taxon>Lactobacillales</taxon>
        <taxon>Streptococcaceae</taxon>
        <taxon>Streptococcus</taxon>
        <taxon>Streptococcus anginosus group</taxon>
    </lineage>
</organism>
<accession>A0A3S4MFZ0</accession>
<dbReference type="EMBL" id="LR134283">
    <property type="protein sequence ID" value="VED98391.1"/>
    <property type="molecule type" value="Genomic_DNA"/>
</dbReference>
<reference evidence="1 2" key="1">
    <citation type="submission" date="2018-12" db="EMBL/GenBank/DDBJ databases">
        <authorList>
            <consortium name="Pathogen Informatics"/>
        </authorList>
    </citation>
    <scope>NUCLEOTIDE SEQUENCE [LARGE SCALE GENOMIC DNA]</scope>
    <source>
        <strain evidence="1 2">NCTC10713</strain>
    </source>
</reference>
<evidence type="ECO:0000313" key="1">
    <source>
        <dbReference type="EMBL" id="VED98391.1"/>
    </source>
</evidence>